<evidence type="ECO:0000256" key="18">
    <source>
        <dbReference type="ARBA" id="ARBA00023280"/>
    </source>
</evidence>
<evidence type="ECO:0000256" key="2">
    <source>
        <dbReference type="ARBA" id="ARBA00004192"/>
    </source>
</evidence>
<dbReference type="GO" id="GO:0052170">
    <property type="term" value="P:symbiont-mediated suppression of host innate immune response"/>
    <property type="evidence" value="ECO:0007669"/>
    <property type="project" value="UniProtKB-KW"/>
</dbReference>
<evidence type="ECO:0000256" key="11">
    <source>
        <dbReference type="ARBA" id="ARBA00022632"/>
    </source>
</evidence>
<evidence type="ECO:0000256" key="16">
    <source>
        <dbReference type="ARBA" id="ARBA00023159"/>
    </source>
</evidence>
<keyword evidence="8" id="KW-0597">Phosphoprotein</keyword>
<organism evidence="21">
    <name type="scientific">Squash leaf curl virus</name>
    <name type="common">SLCV</name>
    <dbReference type="NCBI Taxonomy" id="10829"/>
    <lineage>
        <taxon>Viruses</taxon>
        <taxon>Monodnaviria</taxon>
        <taxon>Shotokuvirae</taxon>
        <taxon>Cressdnaviricota</taxon>
        <taxon>Repensiviricetes</taxon>
        <taxon>Geplafuvirales</taxon>
        <taxon>Geminiviridae</taxon>
        <taxon>Begomovirus</taxon>
        <taxon>Begomovirus cucurbitapeponis</taxon>
    </lineage>
</organism>
<evidence type="ECO:0000256" key="17">
    <source>
        <dbReference type="ARBA" id="ARBA00023200"/>
    </source>
</evidence>
<evidence type="ECO:0000256" key="8">
    <source>
        <dbReference type="ARBA" id="ARBA00022553"/>
    </source>
</evidence>
<sequence length="179" mass="21375">MPNSSSSKVPSIKAQHRIAKKRAVRRRRIDLDCGCSIYIHINAPKMVMDLRTWDDITVHQAENSVFIWEVPNPLYFKMYNVEDPLYTHTRIYHIHIRFNHNLRRALNLHKAFLNFQVWTESIRASGTTYLNRFRHLVMLYLDRLGVICLNNVIRAVSWATDRSYVNYVLENHEIKFKIY</sequence>
<dbReference type="InterPro" id="IPR000657">
    <property type="entry name" value="Gemini_AL3"/>
</dbReference>
<proteinExistence type="inferred from homology"/>
<keyword evidence="9" id="KW-1048">Host nucleus</keyword>
<keyword evidence="17" id="KW-1035">Host cytoplasm</keyword>
<dbReference type="GO" id="GO:0019028">
    <property type="term" value="C:viral capsid"/>
    <property type="evidence" value="ECO:0007669"/>
    <property type="project" value="InterPro"/>
</dbReference>
<evidence type="ECO:0000313" key="21">
    <source>
        <dbReference type="EMBL" id="ADX96022.1"/>
    </source>
</evidence>
<keyword evidence="11" id="KW-1090">Inhibition of host innate immune response by virus</keyword>
<organismHost>
    <name type="scientific">Cucurbita moschata</name>
    <name type="common">Winter crookneck squash</name>
    <name type="synonym">Cucurbita pepo var. moschata</name>
    <dbReference type="NCBI Taxonomy" id="3662"/>
</organismHost>
<organismHost>
    <name type="scientific">Phaseolus vulgaris</name>
    <name type="common">Kidney bean</name>
    <name type="synonym">French bean</name>
    <dbReference type="NCBI Taxonomy" id="3885"/>
</organismHost>
<evidence type="ECO:0000256" key="4">
    <source>
        <dbReference type="ARBA" id="ARBA00009424"/>
    </source>
</evidence>
<reference evidence="21" key="1">
    <citation type="journal article" date="2010" name="Isr. J. Plant Sci.">
        <title>Watermelon chlorotic stunt and Squash leaf curl begomoviruses - new threats to cucurbit crops in the Middle East.</title>
        <authorList>
            <person name="Abudy A."/>
            <person name="Sufrin-Ringwald T."/>
            <person name="Dayan-Glick C."/>
            <person name="Guenoune-Gelbart D."/>
            <person name="Livneh O."/>
            <person name="Zaccai M."/>
            <person name="Lapidot M."/>
        </authorList>
    </citation>
    <scope>NUCLEOTIDE SEQUENCE</scope>
    <source>
        <strain evidence="21">IL</strain>
    </source>
</reference>
<keyword evidence="7" id="KW-0941">Suppressor of RNA silencing</keyword>
<evidence type="ECO:0000256" key="1">
    <source>
        <dbReference type="ARBA" id="ARBA00004147"/>
    </source>
</evidence>
<accession>F1C385</accession>
<dbReference type="GO" id="GO:0016032">
    <property type="term" value="P:viral process"/>
    <property type="evidence" value="ECO:0007669"/>
    <property type="project" value="InterPro"/>
</dbReference>
<comment type="subcellular location">
    <subcellularLocation>
        <location evidence="2">Host cytoplasm</location>
    </subcellularLocation>
    <subcellularLocation>
        <location evidence="1">Host nucleus</location>
    </subcellularLocation>
</comment>
<evidence type="ECO:0000256" key="14">
    <source>
        <dbReference type="ARBA" id="ARBA00022833"/>
    </source>
</evidence>
<dbReference type="PRINTS" id="PR00231">
    <property type="entry name" value="GEMCOATAL3"/>
</dbReference>
<comment type="subunit">
    <text evidence="20">Homooligomer. Interacts with the replication-associated protein (REP). Interacts with host proliferating cell nuclear antigen (PCNA). Interacts with host retinoblastoma-related protein 1 (RBR1), and may thereby deregulate the host cell cycle. Oligomerization and interaction with PCNA are necessary for optimal replication enhancement.</text>
</comment>
<organismHost>
    <name type="scientific">Cucurbita pepo</name>
    <name type="common">Vegetable marrow</name>
    <name type="synonym">Summer squash</name>
    <dbReference type="NCBI Taxonomy" id="3663"/>
</organismHost>
<dbReference type="GO" id="GO:0008270">
    <property type="term" value="F:zinc ion binding"/>
    <property type="evidence" value="ECO:0007669"/>
    <property type="project" value="UniProtKB-KW"/>
</dbReference>
<keyword evidence="10" id="KW-0945">Host-virus interaction</keyword>
<dbReference type="GO" id="GO:0030430">
    <property type="term" value="C:host cell cytoplasm"/>
    <property type="evidence" value="ECO:0007669"/>
    <property type="project" value="UniProtKB-SubCell"/>
</dbReference>
<protein>
    <recommendedName>
        <fullName evidence="6">Replication enhancer protein</fullName>
    </recommendedName>
    <alternativeName>
        <fullName evidence="5">Transcriptional activator protein</fullName>
    </alternativeName>
</protein>
<evidence type="ECO:0000256" key="20">
    <source>
        <dbReference type="ARBA" id="ARBA00025955"/>
    </source>
</evidence>
<name>F1C385_SLCV</name>
<evidence type="ECO:0000256" key="19">
    <source>
        <dbReference type="ARBA" id="ARBA00025603"/>
    </source>
</evidence>
<evidence type="ECO:0000256" key="3">
    <source>
        <dbReference type="ARBA" id="ARBA00007672"/>
    </source>
</evidence>
<evidence type="ECO:0000256" key="7">
    <source>
        <dbReference type="ARBA" id="ARBA00022463"/>
    </source>
</evidence>
<keyword evidence="14" id="KW-0862">Zinc</keyword>
<dbReference type="Pfam" id="PF01407">
    <property type="entry name" value="Gemini_AL3"/>
    <property type="match status" value="1"/>
</dbReference>
<evidence type="ECO:0000256" key="15">
    <source>
        <dbReference type="ARBA" id="ARBA00023125"/>
    </source>
</evidence>
<evidence type="ECO:0000256" key="9">
    <source>
        <dbReference type="ARBA" id="ARBA00022562"/>
    </source>
</evidence>
<comment type="function">
    <text evidence="19">Increases viral DNA accumulation. Enhances infectivity and symptom expression.</text>
</comment>
<keyword evidence="13" id="KW-0863">Zinc-finger</keyword>
<comment type="similarity">
    <text evidence="3">Belongs to the geminiviridae transcriptional activator protein family.</text>
</comment>
<dbReference type="GO" id="GO:0005198">
    <property type="term" value="F:structural molecule activity"/>
    <property type="evidence" value="ECO:0007669"/>
    <property type="project" value="InterPro"/>
</dbReference>
<keyword evidence="16" id="KW-0010">Activator</keyword>
<evidence type="ECO:0000256" key="13">
    <source>
        <dbReference type="ARBA" id="ARBA00022771"/>
    </source>
</evidence>
<keyword evidence="12" id="KW-0479">Metal-binding</keyword>
<evidence type="ECO:0000256" key="6">
    <source>
        <dbReference type="ARBA" id="ARBA00014792"/>
    </source>
</evidence>
<dbReference type="EMBL" id="HQ184436">
    <property type="protein sequence ID" value="ADX96022.1"/>
    <property type="molecule type" value="Genomic_DNA"/>
</dbReference>
<evidence type="ECO:0000256" key="5">
    <source>
        <dbReference type="ARBA" id="ARBA00014388"/>
    </source>
</evidence>
<keyword evidence="15" id="KW-0238">DNA-binding</keyword>
<evidence type="ECO:0000256" key="10">
    <source>
        <dbReference type="ARBA" id="ARBA00022581"/>
    </source>
</evidence>
<evidence type="ECO:0000256" key="12">
    <source>
        <dbReference type="ARBA" id="ARBA00022723"/>
    </source>
</evidence>
<dbReference type="GO" id="GO:0003677">
    <property type="term" value="F:DNA binding"/>
    <property type="evidence" value="ECO:0007669"/>
    <property type="project" value="UniProtKB-KW"/>
</dbReference>
<keyword evidence="18" id="KW-0899">Viral immunoevasion</keyword>
<comment type="similarity">
    <text evidence="4">Belongs to the geminiviridae replication enhancer protein family.</text>
</comment>
<dbReference type="GO" id="GO:0042025">
    <property type="term" value="C:host cell nucleus"/>
    <property type="evidence" value="ECO:0007669"/>
    <property type="project" value="UniProtKB-SubCell"/>
</dbReference>
<dbReference type="Pfam" id="PF01440">
    <property type="entry name" value="Gemini_AL2"/>
    <property type="match status" value="1"/>
</dbReference>
<dbReference type="InterPro" id="IPR000942">
    <property type="entry name" value="Gemini_AL2"/>
</dbReference>